<dbReference type="Gene3D" id="2.30.40.10">
    <property type="entry name" value="Urease, subunit C, domain 1"/>
    <property type="match status" value="1"/>
</dbReference>
<reference evidence="2 3" key="1">
    <citation type="submission" date="2019-06" db="EMBL/GenBank/DDBJ databases">
        <title>Genomic Encyclopedia of Type Strains, Phase IV (KMG-V): Genome sequencing to study the core and pangenomes of soil and plant-associated prokaryotes.</title>
        <authorList>
            <person name="Whitman W."/>
        </authorList>
    </citation>
    <scope>NUCLEOTIDE SEQUENCE [LARGE SCALE GENOMIC DNA]</scope>
    <source>
        <strain evidence="2 3">BR 11140</strain>
    </source>
</reference>
<evidence type="ECO:0000313" key="3">
    <source>
        <dbReference type="Proteomes" id="UP000318050"/>
    </source>
</evidence>
<gene>
    <name evidence="2" type="ORF">FBZ92_14212</name>
</gene>
<dbReference type="PANTHER" id="PTHR22642">
    <property type="entry name" value="IMIDAZOLONEPROPIONASE"/>
    <property type="match status" value="1"/>
</dbReference>
<dbReference type="SUPFAM" id="SSF51338">
    <property type="entry name" value="Composite domain of metallo-dependent hydrolases"/>
    <property type="match status" value="1"/>
</dbReference>
<dbReference type="InterPro" id="IPR032466">
    <property type="entry name" value="Metal_Hydrolase"/>
</dbReference>
<comment type="caution">
    <text evidence="2">The sequence shown here is derived from an EMBL/GenBank/DDBJ whole genome shotgun (WGS) entry which is preliminary data.</text>
</comment>
<dbReference type="Gene3D" id="3.10.310.70">
    <property type="match status" value="1"/>
</dbReference>
<dbReference type="GO" id="GO:0016810">
    <property type="term" value="F:hydrolase activity, acting on carbon-nitrogen (but not peptide) bonds"/>
    <property type="evidence" value="ECO:0007669"/>
    <property type="project" value="InterPro"/>
</dbReference>
<dbReference type="OrthoDB" id="9811399at2"/>
<protein>
    <recommendedName>
        <fullName evidence="1">Amidohydrolase 3 domain-containing protein</fullName>
    </recommendedName>
</protein>
<proteinExistence type="predicted"/>
<dbReference type="InterPro" id="IPR033932">
    <property type="entry name" value="YtcJ-like"/>
</dbReference>
<sequence length="639" mass="68664">MLPNCACSRFTMAQAALASLAELTPEELKQHLTASLEKARAEYPVLRTAPVAVDASSAPTLLFHGGTIRTMRDDLPTVEALVIQGKDILGAGTLEAMRALAPAAQAVDLAGRTLMPGFVDPHMHAVANALLAPGLDLGPVPGEPYTFEGVKAKLRAAIQSVRTLNDWIIATGFDSSRLPEWENITVDVLDELFGTSDPNAQNPLFIASGSGHTTYANRRVLQLAGVPEQNPPKLQGGKIATFFENGVDTGRTSGIFIEYPAQKYVLTAFGQYGQGFPDGPITLGHNLAQLFSTALANGNTMVNEAALGIALNSAAKEQAIIDAVSMFAARPRFASAQYVEQYASEVTFGKPDLSDPMFLKQAVKLFADGSNQGVTGLQRHPYTPWAIAQTQRDYLGFDANGNENLAVSGLSALVRAANEAGWQVMTHANGDAAIDNILAAYHDAKGSAPPGSDLRNRVEHCSILHDGQIAFMKDLDVVPSFLIQHVAEWGWALKKLLGNRADLLDRCYSAEKAGLRYSLHSDYSVSPMEPLRRVQTAVTRIMDQDPNHGVLNPGECVSVQSALKAQTIDAAWQCHAERYVGSLEAGKLADLVILDTDPCACPPTRIAEIKVLETWVNGAKVYSAEPQPPVRKTAHKREA</sequence>
<dbReference type="SUPFAM" id="SSF51556">
    <property type="entry name" value="Metallo-dependent hydrolases"/>
    <property type="match status" value="1"/>
</dbReference>
<dbReference type="InterPro" id="IPR011059">
    <property type="entry name" value="Metal-dep_hydrolase_composite"/>
</dbReference>
<organism evidence="2 3">
    <name type="scientific">Nitrospirillum amazonense</name>
    <dbReference type="NCBI Taxonomy" id="28077"/>
    <lineage>
        <taxon>Bacteria</taxon>
        <taxon>Pseudomonadati</taxon>
        <taxon>Pseudomonadota</taxon>
        <taxon>Alphaproteobacteria</taxon>
        <taxon>Rhodospirillales</taxon>
        <taxon>Azospirillaceae</taxon>
        <taxon>Nitrospirillum</taxon>
    </lineage>
</organism>
<dbReference type="Pfam" id="PF07969">
    <property type="entry name" value="Amidohydro_3"/>
    <property type="match status" value="1"/>
</dbReference>
<dbReference type="Gene3D" id="3.20.20.140">
    <property type="entry name" value="Metal-dependent hydrolases"/>
    <property type="match status" value="1"/>
</dbReference>
<dbReference type="Proteomes" id="UP000318050">
    <property type="component" value="Unassembled WGS sequence"/>
</dbReference>
<dbReference type="AlphaFoldDB" id="A0A560HK34"/>
<dbReference type="EMBL" id="VITT01000042">
    <property type="protein sequence ID" value="TWB46867.1"/>
    <property type="molecule type" value="Genomic_DNA"/>
</dbReference>
<evidence type="ECO:0000313" key="2">
    <source>
        <dbReference type="EMBL" id="TWB46867.1"/>
    </source>
</evidence>
<accession>A0A560HK34</accession>
<name>A0A560HK34_9PROT</name>
<dbReference type="InterPro" id="IPR013108">
    <property type="entry name" value="Amidohydro_3"/>
</dbReference>
<feature type="domain" description="Amidohydrolase 3" evidence="1">
    <location>
        <begin position="105"/>
        <end position="622"/>
    </location>
</feature>
<dbReference type="CDD" id="cd01300">
    <property type="entry name" value="YtcJ_like"/>
    <property type="match status" value="1"/>
</dbReference>
<evidence type="ECO:0000259" key="1">
    <source>
        <dbReference type="Pfam" id="PF07969"/>
    </source>
</evidence>
<dbReference type="PANTHER" id="PTHR22642:SF2">
    <property type="entry name" value="PROTEIN LONG AFTER FAR-RED 3"/>
    <property type="match status" value="1"/>
</dbReference>